<comment type="caution">
    <text evidence="1">The sequence shown here is derived from an EMBL/GenBank/DDBJ whole genome shotgun (WGS) entry which is preliminary data.</text>
</comment>
<protein>
    <submittedName>
        <fullName evidence="1">Uncharacterized protein</fullName>
    </submittedName>
</protein>
<keyword evidence="2" id="KW-1185">Reference proteome</keyword>
<dbReference type="EMBL" id="CM044703">
    <property type="protein sequence ID" value="KAI5673106.1"/>
    <property type="molecule type" value="Genomic_DNA"/>
</dbReference>
<evidence type="ECO:0000313" key="2">
    <source>
        <dbReference type="Proteomes" id="UP001060085"/>
    </source>
</evidence>
<name>A0ACC0BKI6_CATRO</name>
<organism evidence="1 2">
    <name type="scientific">Catharanthus roseus</name>
    <name type="common">Madagascar periwinkle</name>
    <name type="synonym">Vinca rosea</name>
    <dbReference type="NCBI Taxonomy" id="4058"/>
    <lineage>
        <taxon>Eukaryota</taxon>
        <taxon>Viridiplantae</taxon>
        <taxon>Streptophyta</taxon>
        <taxon>Embryophyta</taxon>
        <taxon>Tracheophyta</taxon>
        <taxon>Spermatophyta</taxon>
        <taxon>Magnoliopsida</taxon>
        <taxon>eudicotyledons</taxon>
        <taxon>Gunneridae</taxon>
        <taxon>Pentapetalae</taxon>
        <taxon>asterids</taxon>
        <taxon>lamiids</taxon>
        <taxon>Gentianales</taxon>
        <taxon>Apocynaceae</taxon>
        <taxon>Rauvolfioideae</taxon>
        <taxon>Vinceae</taxon>
        <taxon>Catharanthinae</taxon>
        <taxon>Catharanthus</taxon>
    </lineage>
</organism>
<reference evidence="2" key="1">
    <citation type="journal article" date="2023" name="Nat. Plants">
        <title>Single-cell RNA sequencing provides a high-resolution roadmap for understanding the multicellular compartmentation of specialized metabolism.</title>
        <authorList>
            <person name="Sun S."/>
            <person name="Shen X."/>
            <person name="Li Y."/>
            <person name="Li Y."/>
            <person name="Wang S."/>
            <person name="Li R."/>
            <person name="Zhang H."/>
            <person name="Shen G."/>
            <person name="Guo B."/>
            <person name="Wei J."/>
            <person name="Xu J."/>
            <person name="St-Pierre B."/>
            <person name="Chen S."/>
            <person name="Sun C."/>
        </authorList>
    </citation>
    <scope>NUCLEOTIDE SEQUENCE [LARGE SCALE GENOMIC DNA]</scope>
</reference>
<sequence>MAYSFLVQAKLEGKTPLQMASPNIISFFFFSNSLISILILMVFLEKGYALERREGAEVNKVYHTIHITSLIPSSSSSTPCKLSSSSTQGPSKRSSSLEVTHRHNPCQQKKKNNNNNIKEPSLAEILDKDQSRVNSIHGRLSFNAGINKFKGSKATNLPAKSGATIGTGNYIVNIGLGTPQKTLSLVFDTGSDLTWTQCQPCARFCYKQQDPIFDPSSSTSYANITCTSSQCSALSSATGNKPGCSTTTCVYGIQYGDQSFSVGFFSKEKLTLTPTDVFDNFLFGCGQNNRGLFGNTAGLLGLGRDSLSLVSQTSQKYGKVFSYCLPTKSGSNGHLTFGKSGVPSRAQYTPLTNTQKGTFYFVDILGISVGGTQLSISQSIFKTAGTIVDSGTVITRLPPTAYNAMKTAFKQQMTKYPSAPAVSILDTCYDFSNFTTVQIPKIAFTFGGNVKVDLPVQDILVAASQSAVCLAFAGNGDDSDTGIYGNIQQQTFEVIYDVAGGKLGFGLNGCS</sequence>
<accession>A0ACC0BKI6</accession>
<dbReference type="Proteomes" id="UP001060085">
    <property type="component" value="Linkage Group LG03"/>
</dbReference>
<gene>
    <name evidence="1" type="ORF">M9H77_13470</name>
</gene>
<proteinExistence type="predicted"/>
<evidence type="ECO:0000313" key="1">
    <source>
        <dbReference type="EMBL" id="KAI5673106.1"/>
    </source>
</evidence>